<dbReference type="Gene3D" id="1.10.101.10">
    <property type="entry name" value="PGBD-like superfamily/PGBD"/>
    <property type="match status" value="1"/>
</dbReference>
<dbReference type="CDD" id="cd00093">
    <property type="entry name" value="HTH_XRE"/>
    <property type="match status" value="1"/>
</dbReference>
<dbReference type="Pfam" id="PF01471">
    <property type="entry name" value="PG_binding_1"/>
    <property type="match status" value="1"/>
</dbReference>
<evidence type="ECO:0000313" key="3">
    <source>
        <dbReference type="EMBL" id="PNG23676.1"/>
    </source>
</evidence>
<dbReference type="InterPro" id="IPR001387">
    <property type="entry name" value="Cro/C1-type_HTH"/>
</dbReference>
<dbReference type="Gene3D" id="1.10.260.40">
    <property type="entry name" value="lambda repressor-like DNA-binding domains"/>
    <property type="match status" value="1"/>
</dbReference>
<feature type="compositionally biased region" description="Low complexity" evidence="1">
    <location>
        <begin position="161"/>
        <end position="172"/>
    </location>
</feature>
<dbReference type="InterPro" id="IPR002477">
    <property type="entry name" value="Peptidoglycan-bd-like"/>
</dbReference>
<dbReference type="InterPro" id="IPR036366">
    <property type="entry name" value="PGBDSf"/>
</dbReference>
<dbReference type="InterPro" id="IPR036365">
    <property type="entry name" value="PGBD-like_sf"/>
</dbReference>
<dbReference type="InterPro" id="IPR010982">
    <property type="entry name" value="Lambda_DNA-bd_dom_sf"/>
</dbReference>
<dbReference type="SMART" id="SM00530">
    <property type="entry name" value="HTH_XRE"/>
    <property type="match status" value="1"/>
</dbReference>
<dbReference type="PROSITE" id="PS50943">
    <property type="entry name" value="HTH_CROC1"/>
    <property type="match status" value="1"/>
</dbReference>
<sequence length="456" mass="48207">MGRLWWHSVGRDARPASCGDSEGGRALSACPETERFAALLRSLKSRSGLSYEALARKSGLAGSTLHRYCRGTSVPQDYGSVHRLATVCGAAPDELRTLHRLWALADAARAAAAGAEAGAAERGAVSEAAGGTEPDATQEAARDATQEAEPKAVPAGEPEADAPTKAASAPAQGPAPAPAQRPDRTPAQRPALAPDDDRAPEHQAPGTGTGAVSRPARRPRRNRLRATVVVAAALAAVTVSAWALSSGRSSSGDGEGNGAAGGRSTGEVRPLFSAGCPPVIAMGEHDECVREVQRLLHAKGADIGVDGDFGPQTLRRVTAFQVLAGLQPNGVVAEPTKKALYTSRVRMRVWSPQKVRQRVREVFPEVPDKAVAIADCQSFLDPLHILPNTNGTRNWGLFQISDARLRELGGTPRAALDPEWNIQAARKLWSRDRDFGDWPHCERAADAPRSPAPKRT</sequence>
<dbReference type="SUPFAM" id="SSF47413">
    <property type="entry name" value="lambda repressor-like DNA-binding domains"/>
    <property type="match status" value="1"/>
</dbReference>
<dbReference type="SUPFAM" id="SSF53955">
    <property type="entry name" value="Lysozyme-like"/>
    <property type="match status" value="1"/>
</dbReference>
<dbReference type="InterPro" id="IPR023346">
    <property type="entry name" value="Lysozyme-like_dom_sf"/>
</dbReference>
<evidence type="ECO:0000313" key="4">
    <source>
        <dbReference type="Proteomes" id="UP000235943"/>
    </source>
</evidence>
<comment type="caution">
    <text evidence="3">The sequence shown here is derived from an EMBL/GenBank/DDBJ whole genome shotgun (WGS) entry which is preliminary data.</text>
</comment>
<evidence type="ECO:0000256" key="1">
    <source>
        <dbReference type="SAM" id="MobiDB-lite"/>
    </source>
</evidence>
<protein>
    <submittedName>
        <fullName evidence="3">Peptidoglycan-binding protein</fullName>
    </submittedName>
</protein>
<dbReference type="SUPFAM" id="SSF47090">
    <property type="entry name" value="PGBD-like"/>
    <property type="match status" value="1"/>
</dbReference>
<dbReference type="GO" id="GO:0003677">
    <property type="term" value="F:DNA binding"/>
    <property type="evidence" value="ECO:0007669"/>
    <property type="project" value="InterPro"/>
</dbReference>
<dbReference type="OrthoDB" id="7180791at2"/>
<feature type="region of interest" description="Disordered" evidence="1">
    <location>
        <begin position="122"/>
        <end position="220"/>
    </location>
</feature>
<keyword evidence="4" id="KW-1185">Reference proteome</keyword>
<gene>
    <name evidence="3" type="ORF">C1J00_02430</name>
</gene>
<accession>A0A2N8TXD3</accession>
<dbReference type="EMBL" id="POUC01000009">
    <property type="protein sequence ID" value="PNG23676.1"/>
    <property type="molecule type" value="Genomic_DNA"/>
</dbReference>
<name>A0A2N8TXD3_9ACTN</name>
<reference evidence="3 4" key="1">
    <citation type="submission" date="2018-01" db="EMBL/GenBank/DDBJ databases">
        <title>Draft genome sequence of Streptomyces sp. 13K301.</title>
        <authorList>
            <person name="Sahin N."/>
            <person name="Saygin H."/>
            <person name="Ay H."/>
        </authorList>
    </citation>
    <scope>NUCLEOTIDE SEQUENCE [LARGE SCALE GENOMIC DNA]</scope>
    <source>
        <strain evidence="3 4">13K301</strain>
    </source>
</reference>
<dbReference type="Proteomes" id="UP000235943">
    <property type="component" value="Unassembled WGS sequence"/>
</dbReference>
<dbReference type="Pfam" id="PF13560">
    <property type="entry name" value="HTH_31"/>
    <property type="match status" value="1"/>
</dbReference>
<feature type="compositionally biased region" description="Low complexity" evidence="1">
    <location>
        <begin position="122"/>
        <end position="131"/>
    </location>
</feature>
<organism evidence="3 4">
    <name type="scientific">Streptomyces cahuitamycinicus</name>
    <dbReference type="NCBI Taxonomy" id="2070367"/>
    <lineage>
        <taxon>Bacteria</taxon>
        <taxon>Bacillati</taxon>
        <taxon>Actinomycetota</taxon>
        <taxon>Actinomycetes</taxon>
        <taxon>Kitasatosporales</taxon>
        <taxon>Streptomycetaceae</taxon>
        <taxon>Streptomyces</taxon>
    </lineage>
</organism>
<evidence type="ECO:0000259" key="2">
    <source>
        <dbReference type="PROSITE" id="PS50943"/>
    </source>
</evidence>
<feature type="region of interest" description="Disordered" evidence="1">
    <location>
        <begin position="244"/>
        <end position="266"/>
    </location>
</feature>
<feature type="compositionally biased region" description="Basic and acidic residues" evidence="1">
    <location>
        <begin position="140"/>
        <end position="150"/>
    </location>
</feature>
<feature type="domain" description="HTH cro/C1-type" evidence="2">
    <location>
        <begin position="40"/>
        <end position="95"/>
    </location>
</feature>
<dbReference type="Gene3D" id="1.10.530.10">
    <property type="match status" value="1"/>
</dbReference>
<dbReference type="AlphaFoldDB" id="A0A2N8TXD3"/>
<feature type="compositionally biased region" description="Gly residues" evidence="1">
    <location>
        <begin position="253"/>
        <end position="264"/>
    </location>
</feature>
<proteinExistence type="predicted"/>